<organism evidence="3 6">
    <name type="scientific">Clostridium botulinum</name>
    <dbReference type="NCBI Taxonomy" id="1491"/>
    <lineage>
        <taxon>Bacteria</taxon>
        <taxon>Bacillati</taxon>
        <taxon>Bacillota</taxon>
        <taxon>Clostridia</taxon>
        <taxon>Eubacteriales</taxon>
        <taxon>Clostridiaceae</taxon>
        <taxon>Clostridium</taxon>
    </lineage>
</organism>
<comment type="caution">
    <text evidence="3">The sequence shown here is derived from an EMBL/GenBank/DDBJ whole genome shotgun (WGS) entry which is preliminary data.</text>
</comment>
<dbReference type="Proteomes" id="UP000476820">
    <property type="component" value="Unassembled WGS sequence"/>
</dbReference>
<evidence type="ECO:0000313" key="5">
    <source>
        <dbReference type="Proteomes" id="UP000473681"/>
    </source>
</evidence>
<keyword evidence="1" id="KW-0472">Membrane</keyword>
<accession>A0A0M1M6G3</accession>
<dbReference type="SUPFAM" id="SSF51261">
    <property type="entry name" value="Duplicated hybrid motif"/>
    <property type="match status" value="1"/>
</dbReference>
<keyword evidence="1" id="KW-1133">Transmembrane helix</keyword>
<dbReference type="Pfam" id="PF01551">
    <property type="entry name" value="Peptidase_M23"/>
    <property type="match status" value="1"/>
</dbReference>
<sequence>MSNYRSQYERYYKNILNQKRGINPVKSINHYNNRQMYTNDYRNAKKRPKIINKIIFQCVTSIILFAIVFSFKIMPIQKTKEVYMLSKQYLTQDFSKDINYSYIISVINKVKSTDIKGKAVECMNLLKEKTNKVEKTSIESKIKDNYCLPVLASYMKLQGDIKGVLLEGKEGEQVICSMDGTVVKFTNNDEGQNILINHGDGIQTYYGMVKNSNIKEGDEIKKGEYLGNCNKISNTEKTGVIFKFIYMGKEQDPTEYLDFSNLKNV</sequence>
<dbReference type="OrthoDB" id="2083169at2"/>
<keyword evidence="1" id="KW-0812">Transmembrane</keyword>
<dbReference type="EMBL" id="SWOV01000013">
    <property type="protein sequence ID" value="NFF87535.1"/>
    <property type="molecule type" value="Genomic_DNA"/>
</dbReference>
<dbReference type="Proteomes" id="UP000473681">
    <property type="component" value="Unassembled WGS sequence"/>
</dbReference>
<dbReference type="InterPro" id="IPR011055">
    <property type="entry name" value="Dup_hybrid_motif"/>
</dbReference>
<reference evidence="5 6" key="1">
    <citation type="submission" date="2019-04" db="EMBL/GenBank/DDBJ databases">
        <title>Genome sequencing of Clostridium botulinum Groups I-IV and Clostridium butyricum.</title>
        <authorList>
            <person name="Brunt J."/>
            <person name="Van Vliet A.H.M."/>
            <person name="Stringer S.C."/>
            <person name="Carter A.T."/>
            <person name="Peck M.W."/>
        </authorList>
    </citation>
    <scope>NUCLEOTIDE SEQUENCE [LARGE SCALE GENOMIC DNA]</scope>
    <source>
        <strain evidence="3 6">1605</strain>
        <strain evidence="4 5">CB-K-33E</strain>
    </source>
</reference>
<dbReference type="Gene3D" id="2.70.70.10">
    <property type="entry name" value="Glucose Permease (Domain IIA)"/>
    <property type="match status" value="1"/>
</dbReference>
<name>A0A0M1M6G3_CLOBO</name>
<evidence type="ECO:0000313" key="6">
    <source>
        <dbReference type="Proteomes" id="UP000476820"/>
    </source>
</evidence>
<feature type="domain" description="M23ase beta-sheet core" evidence="2">
    <location>
        <begin position="162"/>
        <end position="253"/>
    </location>
</feature>
<evidence type="ECO:0000313" key="3">
    <source>
        <dbReference type="EMBL" id="NFF87535.1"/>
    </source>
</evidence>
<dbReference type="InterPro" id="IPR016047">
    <property type="entry name" value="M23ase_b-sheet_dom"/>
</dbReference>
<evidence type="ECO:0000313" key="4">
    <source>
        <dbReference type="EMBL" id="NFN33926.1"/>
    </source>
</evidence>
<proteinExistence type="predicted"/>
<evidence type="ECO:0000256" key="1">
    <source>
        <dbReference type="SAM" id="Phobius"/>
    </source>
</evidence>
<dbReference type="CDD" id="cd12797">
    <property type="entry name" value="M23_peptidase"/>
    <property type="match status" value="1"/>
</dbReference>
<dbReference type="AlphaFoldDB" id="A0A0M1M6G3"/>
<gene>
    <name evidence="3" type="ORF">FC774_06575</name>
    <name evidence="4" type="ORF">FDB51_02025</name>
</gene>
<dbReference type="RefSeq" id="WP_017825161.1">
    <property type="nucleotide sequence ID" value="NZ_LFPA01000044.1"/>
</dbReference>
<dbReference type="EMBL" id="SWVK01000002">
    <property type="protein sequence ID" value="NFN33926.1"/>
    <property type="molecule type" value="Genomic_DNA"/>
</dbReference>
<evidence type="ECO:0000259" key="2">
    <source>
        <dbReference type="Pfam" id="PF01551"/>
    </source>
</evidence>
<feature type="transmembrane region" description="Helical" evidence="1">
    <location>
        <begin position="54"/>
        <end position="74"/>
    </location>
</feature>
<protein>
    <submittedName>
        <fullName evidence="3">M23 family metallopeptidase</fullName>
    </submittedName>
</protein>